<dbReference type="EMBL" id="CADCXV010000702">
    <property type="protein sequence ID" value="CAB0033240.1"/>
    <property type="molecule type" value="Genomic_DNA"/>
</dbReference>
<keyword evidence="3" id="KW-1003">Cell membrane</keyword>
<evidence type="ECO:0000256" key="10">
    <source>
        <dbReference type="SAM" id="Phobius"/>
    </source>
</evidence>
<evidence type="ECO:0000256" key="4">
    <source>
        <dbReference type="ARBA" id="ARBA00022597"/>
    </source>
</evidence>
<feature type="transmembrane region" description="Helical" evidence="10">
    <location>
        <begin position="180"/>
        <end position="201"/>
    </location>
</feature>
<evidence type="ECO:0000259" key="11">
    <source>
        <dbReference type="PROSITE" id="PS50850"/>
    </source>
</evidence>
<keyword evidence="8" id="KW-0325">Glycoprotein</keyword>
<gene>
    <name evidence="12" type="ORF">TBRA_LOCUS5157</name>
</gene>
<evidence type="ECO:0000256" key="3">
    <source>
        <dbReference type="ARBA" id="ARBA00022475"/>
    </source>
</evidence>
<dbReference type="AlphaFoldDB" id="A0A6H5IC28"/>
<comment type="subcellular location">
    <subcellularLocation>
        <location evidence="1">Cell membrane</location>
        <topology evidence="1">Multi-pass membrane protein</topology>
    </subcellularLocation>
</comment>
<keyword evidence="2" id="KW-0813">Transport</keyword>
<evidence type="ECO:0000256" key="9">
    <source>
        <dbReference type="SAM" id="MobiDB-lite"/>
    </source>
</evidence>
<dbReference type="Proteomes" id="UP000479190">
    <property type="component" value="Unassembled WGS sequence"/>
</dbReference>
<dbReference type="GO" id="GO:0005886">
    <property type="term" value="C:plasma membrane"/>
    <property type="evidence" value="ECO:0007669"/>
    <property type="project" value="UniProtKB-SubCell"/>
</dbReference>
<evidence type="ECO:0000256" key="5">
    <source>
        <dbReference type="ARBA" id="ARBA00022692"/>
    </source>
</evidence>
<dbReference type="InterPro" id="IPR005828">
    <property type="entry name" value="MFS_sugar_transport-like"/>
</dbReference>
<feature type="transmembrane region" description="Helical" evidence="10">
    <location>
        <begin position="388"/>
        <end position="410"/>
    </location>
</feature>
<feature type="region of interest" description="Disordered" evidence="9">
    <location>
        <begin position="860"/>
        <end position="881"/>
    </location>
</feature>
<keyword evidence="13" id="KW-1185">Reference proteome</keyword>
<feature type="transmembrane region" description="Helical" evidence="10">
    <location>
        <begin position="322"/>
        <end position="342"/>
    </location>
</feature>
<sequence length="919" mass="101103">MPPSPMFPFDRFRDSANHPCHVSIVSDQASLDLALAPARQQEVPGSKHDNNHDSCSNSHKLTTAATVLTSKSLVKRIKQLLPQALSAFTVWIIIVEIGITCVWCSPYLAKLTASDSPLPLTDREASWVAAALFLGQLLGSVSGAVSVNFGGSKRTCLITALPMALGWILAYFAYSPGWLYASRFSSGIGSGLGFSCFPLYLGEVADPKVRGSLVSFAMMGAPVGNLLGSIIGSNMSLKMSSVVFLAPCVLLFLLLSVMPDSPHHLVKHGQLDEARWAIGWYRGCESTVEKELEETIIFVKSTEAISFKEKLGEFRYRHNQKATILVMSLFVFMQLSGLNDVLSYMEIILVRGKFVLYKASSVVSYAVAASVLTAICCIGLTDRFGRRLLLIVSSLGVALSLSILGTHFSFLEEAETYPGSQLLPMISVFLFIIFFTVGLSSIPSIVASEVYSANVKPLATCLVNLTSSAAALVAAKSFQPLVDLIGEAWVFYGHVLVTLMVVPFAVLFMPETKGKSLQQIQEDFLKNQYQVSCYVTPAMAVVYTYTRRRRPRGCYHCWLIIISVREGLKLRVWFRPITAEKFAISTITLWNSRAYSLMATSATKAATAAASEEEATTSSAAPLQCRMSTSKSIVARVRLLCPQVLAAVAGESNNEKKSVRHQPIAYKRVPYCRCFSFSLNSSSMADNVGNRHKHRVVVAVSGPAHGAGLAAAAEPHRGVVGRGAALPRPSDRLGHGRRQRRSVRQQEVVPVQRPADRRRLDTDLRGHLRGLALRGEDQSRPGFRLRLRLLLAVSRRGFGSENQHRLYYTRSVRSLQGCPRLVRHDWRVRGQFSRQRHRLQHESPDVERDVLRALRRARDHAGDHAGLAPPSGQAGQVRPGQEGDRVVSWLRPGREGAGRGQRVREIDRCGELLSELECV</sequence>
<evidence type="ECO:0000256" key="2">
    <source>
        <dbReference type="ARBA" id="ARBA00022448"/>
    </source>
</evidence>
<dbReference type="InterPro" id="IPR003663">
    <property type="entry name" value="Sugar/inositol_transpt"/>
</dbReference>
<feature type="transmembrane region" description="Helical" evidence="10">
    <location>
        <begin position="85"/>
        <end position="108"/>
    </location>
</feature>
<keyword evidence="4" id="KW-0762">Sugar transport</keyword>
<dbReference type="PRINTS" id="PR00171">
    <property type="entry name" value="SUGRTRNSPORT"/>
</dbReference>
<dbReference type="PROSITE" id="PS50850">
    <property type="entry name" value="MFS"/>
    <property type="match status" value="1"/>
</dbReference>
<feature type="transmembrane region" description="Helical" evidence="10">
    <location>
        <begin position="156"/>
        <end position="174"/>
    </location>
</feature>
<feature type="region of interest" description="Disordered" evidence="9">
    <location>
        <begin position="721"/>
        <end position="757"/>
    </location>
</feature>
<evidence type="ECO:0000313" key="13">
    <source>
        <dbReference type="Proteomes" id="UP000479190"/>
    </source>
</evidence>
<dbReference type="InterPro" id="IPR020846">
    <property type="entry name" value="MFS_dom"/>
</dbReference>
<proteinExistence type="predicted"/>
<feature type="transmembrane region" description="Helical" evidence="10">
    <location>
        <begin position="489"/>
        <end position="509"/>
    </location>
</feature>
<dbReference type="InterPro" id="IPR050549">
    <property type="entry name" value="MFS_Trehalose_Transporter"/>
</dbReference>
<evidence type="ECO:0000256" key="6">
    <source>
        <dbReference type="ARBA" id="ARBA00022989"/>
    </source>
</evidence>
<keyword evidence="7 10" id="KW-0472">Membrane</keyword>
<organism evidence="12 13">
    <name type="scientific">Trichogramma brassicae</name>
    <dbReference type="NCBI Taxonomy" id="86971"/>
    <lineage>
        <taxon>Eukaryota</taxon>
        <taxon>Metazoa</taxon>
        <taxon>Ecdysozoa</taxon>
        <taxon>Arthropoda</taxon>
        <taxon>Hexapoda</taxon>
        <taxon>Insecta</taxon>
        <taxon>Pterygota</taxon>
        <taxon>Neoptera</taxon>
        <taxon>Endopterygota</taxon>
        <taxon>Hymenoptera</taxon>
        <taxon>Apocrita</taxon>
        <taxon>Proctotrupomorpha</taxon>
        <taxon>Chalcidoidea</taxon>
        <taxon>Trichogrammatidae</taxon>
        <taxon>Trichogramma</taxon>
    </lineage>
</organism>
<feature type="transmembrane region" description="Helical" evidence="10">
    <location>
        <begin position="213"/>
        <end position="233"/>
    </location>
</feature>
<accession>A0A6H5IC28</accession>
<keyword evidence="5 10" id="KW-0812">Transmembrane</keyword>
<dbReference type="SUPFAM" id="SSF103473">
    <property type="entry name" value="MFS general substrate transporter"/>
    <property type="match status" value="1"/>
</dbReference>
<protein>
    <recommendedName>
        <fullName evidence="11">Major facilitator superfamily (MFS) profile domain-containing protein</fullName>
    </recommendedName>
</protein>
<feature type="domain" description="Major facilitator superfamily (MFS) profile" evidence="11">
    <location>
        <begin position="84"/>
        <end position="513"/>
    </location>
</feature>
<dbReference type="FunFam" id="1.20.1250.20:FF:000218">
    <property type="entry name" value="facilitated trehalose transporter Tret1"/>
    <property type="match status" value="1"/>
</dbReference>
<reference evidence="12 13" key="1">
    <citation type="submission" date="2020-02" db="EMBL/GenBank/DDBJ databases">
        <authorList>
            <person name="Ferguson B K."/>
        </authorList>
    </citation>
    <scope>NUCLEOTIDE SEQUENCE [LARGE SCALE GENOMIC DNA]</scope>
</reference>
<dbReference type="GO" id="GO:0022857">
    <property type="term" value="F:transmembrane transporter activity"/>
    <property type="evidence" value="ECO:0007669"/>
    <property type="project" value="InterPro"/>
</dbReference>
<feature type="transmembrane region" description="Helical" evidence="10">
    <location>
        <begin position="128"/>
        <end position="149"/>
    </location>
</feature>
<feature type="transmembrane region" description="Helical" evidence="10">
    <location>
        <begin position="422"/>
        <end position="446"/>
    </location>
</feature>
<evidence type="ECO:0000256" key="8">
    <source>
        <dbReference type="ARBA" id="ARBA00023180"/>
    </source>
</evidence>
<evidence type="ECO:0000256" key="1">
    <source>
        <dbReference type="ARBA" id="ARBA00004651"/>
    </source>
</evidence>
<dbReference type="Pfam" id="PF00083">
    <property type="entry name" value="Sugar_tr"/>
    <property type="match status" value="1"/>
</dbReference>
<evidence type="ECO:0000313" key="12">
    <source>
        <dbReference type="EMBL" id="CAB0033240.1"/>
    </source>
</evidence>
<evidence type="ECO:0000256" key="7">
    <source>
        <dbReference type="ARBA" id="ARBA00023136"/>
    </source>
</evidence>
<feature type="transmembrane region" description="Helical" evidence="10">
    <location>
        <begin position="239"/>
        <end position="258"/>
    </location>
</feature>
<dbReference type="PANTHER" id="PTHR48021:SF1">
    <property type="entry name" value="GH07001P-RELATED"/>
    <property type="match status" value="1"/>
</dbReference>
<dbReference type="Gene3D" id="1.20.1250.20">
    <property type="entry name" value="MFS general substrate transporter like domains"/>
    <property type="match status" value="1"/>
</dbReference>
<feature type="transmembrane region" description="Helical" evidence="10">
    <location>
        <begin position="362"/>
        <end position="381"/>
    </location>
</feature>
<name>A0A6H5IC28_9HYME</name>
<keyword evidence="6 10" id="KW-1133">Transmembrane helix</keyword>
<dbReference type="InterPro" id="IPR036259">
    <property type="entry name" value="MFS_trans_sf"/>
</dbReference>
<dbReference type="OrthoDB" id="6133115at2759"/>
<dbReference type="PANTHER" id="PTHR48021">
    <property type="match status" value="1"/>
</dbReference>